<keyword evidence="2" id="KW-0413">Isomerase</keyword>
<dbReference type="SUPFAM" id="SSF109854">
    <property type="entry name" value="DinB/YfiT-like putative metalloenzymes"/>
    <property type="match status" value="1"/>
</dbReference>
<feature type="domain" description="Mycothiol-dependent maleylpyruvate isomerase metal-binding" evidence="1">
    <location>
        <begin position="9"/>
        <end position="94"/>
    </location>
</feature>
<evidence type="ECO:0000259" key="1">
    <source>
        <dbReference type="Pfam" id="PF11716"/>
    </source>
</evidence>
<dbReference type="InterPro" id="IPR024344">
    <property type="entry name" value="MDMPI_metal-binding"/>
</dbReference>
<dbReference type="RefSeq" id="WP_132408604.1">
    <property type="nucleotide sequence ID" value="NZ_SMKA01000089.1"/>
</dbReference>
<reference evidence="2 3" key="1">
    <citation type="submission" date="2019-03" db="EMBL/GenBank/DDBJ databases">
        <title>Draft genome sequences of novel Actinobacteria.</title>
        <authorList>
            <person name="Sahin N."/>
            <person name="Ay H."/>
            <person name="Saygin H."/>
        </authorList>
    </citation>
    <scope>NUCLEOTIDE SEQUENCE [LARGE SCALE GENOMIC DNA]</scope>
    <source>
        <strain evidence="2 3">JCM 30547</strain>
    </source>
</reference>
<protein>
    <submittedName>
        <fullName evidence="2">Maleylpyruvate isomerase family mycothiol-dependent enzyme</fullName>
    </submittedName>
</protein>
<sequence>MTDIRELVAAERSDLVELLTGLSEEDWDKPSLCAGWRVREVVAHITMAYRYSMPRVLLGIAKAGGRFNRFSERAARADTAALSNAELLACLRENINHPWKPPGGGYEGALSHDVIHGLDMTVALGIDRRVPLERVRVVLSGLGPKHLKYFGVDLSNTELRATDLDWSYGAGEVVTGTAQDLLLLVSGRDASVRRDS</sequence>
<dbReference type="Gene3D" id="1.20.120.450">
    <property type="entry name" value="dinb family like domain"/>
    <property type="match status" value="1"/>
</dbReference>
<gene>
    <name evidence="2" type="ORF">E1261_20040</name>
</gene>
<dbReference type="Proteomes" id="UP000295075">
    <property type="component" value="Unassembled WGS sequence"/>
</dbReference>
<dbReference type="OrthoDB" id="5178565at2"/>
<evidence type="ECO:0000313" key="3">
    <source>
        <dbReference type="Proteomes" id="UP000295075"/>
    </source>
</evidence>
<accession>A0A4R4PYT1</accession>
<dbReference type="EMBL" id="SMKA01000089">
    <property type="protein sequence ID" value="TDC27766.1"/>
    <property type="molecule type" value="Genomic_DNA"/>
</dbReference>
<name>A0A4R4PYT1_9ACTN</name>
<dbReference type="Pfam" id="PF11716">
    <property type="entry name" value="MDMPI_N"/>
    <property type="match status" value="1"/>
</dbReference>
<keyword evidence="3" id="KW-1185">Reference proteome</keyword>
<keyword evidence="2" id="KW-0670">Pyruvate</keyword>
<evidence type="ECO:0000313" key="2">
    <source>
        <dbReference type="EMBL" id="TDC27766.1"/>
    </source>
</evidence>
<proteinExistence type="predicted"/>
<dbReference type="GO" id="GO:0046872">
    <property type="term" value="F:metal ion binding"/>
    <property type="evidence" value="ECO:0007669"/>
    <property type="project" value="InterPro"/>
</dbReference>
<organism evidence="2 3">
    <name type="scientific">Kribbella albertanoniae</name>
    <dbReference type="NCBI Taxonomy" id="1266829"/>
    <lineage>
        <taxon>Bacteria</taxon>
        <taxon>Bacillati</taxon>
        <taxon>Actinomycetota</taxon>
        <taxon>Actinomycetes</taxon>
        <taxon>Propionibacteriales</taxon>
        <taxon>Kribbellaceae</taxon>
        <taxon>Kribbella</taxon>
    </lineage>
</organism>
<dbReference type="NCBIfam" id="TIGR03083">
    <property type="entry name" value="maleylpyruvate isomerase family mycothiol-dependent enzyme"/>
    <property type="match status" value="1"/>
</dbReference>
<dbReference type="AlphaFoldDB" id="A0A4R4PYT1"/>
<dbReference type="GO" id="GO:0016853">
    <property type="term" value="F:isomerase activity"/>
    <property type="evidence" value="ECO:0007669"/>
    <property type="project" value="UniProtKB-KW"/>
</dbReference>
<dbReference type="InterPro" id="IPR017517">
    <property type="entry name" value="Maleyloyr_isom"/>
</dbReference>
<comment type="caution">
    <text evidence="2">The sequence shown here is derived from an EMBL/GenBank/DDBJ whole genome shotgun (WGS) entry which is preliminary data.</text>
</comment>
<dbReference type="InterPro" id="IPR034660">
    <property type="entry name" value="DinB/YfiT-like"/>
</dbReference>